<comment type="similarity">
    <text evidence="3 12 13">Belongs to the ATPase epsilon chain family.</text>
</comment>
<dbReference type="OrthoDB" id="9804110at2"/>
<feature type="coiled-coil region" evidence="14">
    <location>
        <begin position="89"/>
        <end position="123"/>
    </location>
</feature>
<dbReference type="HAMAP" id="MF_00530">
    <property type="entry name" value="ATP_synth_epsil_bac"/>
    <property type="match status" value="1"/>
</dbReference>
<evidence type="ECO:0000256" key="11">
    <source>
        <dbReference type="ARBA" id="ARBA00031795"/>
    </source>
</evidence>
<evidence type="ECO:0000256" key="8">
    <source>
        <dbReference type="ARBA" id="ARBA00023196"/>
    </source>
</evidence>
<dbReference type="Pfam" id="PF00401">
    <property type="entry name" value="ATP-synt_DE"/>
    <property type="match status" value="1"/>
</dbReference>
<dbReference type="InterPro" id="IPR020547">
    <property type="entry name" value="ATP_synth_F1_esu_C"/>
</dbReference>
<dbReference type="NCBIfam" id="TIGR01216">
    <property type="entry name" value="ATP_synt_epsi"/>
    <property type="match status" value="1"/>
</dbReference>
<gene>
    <name evidence="12" type="primary">atpC</name>
    <name evidence="17" type="ORF">IV68_GL000634</name>
</gene>
<dbReference type="PATRIC" id="fig|1123500.6.peg.637"/>
<evidence type="ECO:0000259" key="15">
    <source>
        <dbReference type="Pfam" id="PF00401"/>
    </source>
</evidence>
<comment type="subcellular location">
    <subcellularLocation>
        <location evidence="2 12">Cell membrane</location>
        <topology evidence="2 12">Peripheral membrane protein</topology>
    </subcellularLocation>
</comment>
<keyword evidence="7 12" id="KW-0472">Membrane</keyword>
<dbReference type="RefSeq" id="WP_022791568.1">
    <property type="nucleotide sequence ID" value="NZ_ATUU01000002.1"/>
</dbReference>
<dbReference type="GO" id="GO:0045259">
    <property type="term" value="C:proton-transporting ATP synthase complex"/>
    <property type="evidence" value="ECO:0007669"/>
    <property type="project" value="UniProtKB-KW"/>
</dbReference>
<dbReference type="NCBIfam" id="NF001846">
    <property type="entry name" value="PRK00571.1-3"/>
    <property type="match status" value="1"/>
</dbReference>
<dbReference type="PANTHER" id="PTHR13822">
    <property type="entry name" value="ATP SYNTHASE DELTA/EPSILON CHAIN"/>
    <property type="match status" value="1"/>
</dbReference>
<keyword evidence="9 12" id="KW-0066">ATP synthesis</keyword>
<dbReference type="Proteomes" id="UP000051296">
    <property type="component" value="Unassembled WGS sequence"/>
</dbReference>
<accession>A0A0R2FX98</accession>
<evidence type="ECO:0000259" key="16">
    <source>
        <dbReference type="Pfam" id="PF02823"/>
    </source>
</evidence>
<protein>
    <recommendedName>
        <fullName evidence="4 12">ATP synthase epsilon chain</fullName>
    </recommendedName>
    <alternativeName>
        <fullName evidence="11 12">ATP synthase F1 sector epsilon subunit</fullName>
    </alternativeName>
    <alternativeName>
        <fullName evidence="10 12">F-ATPase epsilon subunit</fullName>
    </alternativeName>
</protein>
<evidence type="ECO:0000256" key="7">
    <source>
        <dbReference type="ARBA" id="ARBA00023136"/>
    </source>
</evidence>
<evidence type="ECO:0000256" key="1">
    <source>
        <dbReference type="ARBA" id="ARBA00003543"/>
    </source>
</evidence>
<dbReference type="Gene3D" id="1.20.5.440">
    <property type="entry name" value="ATP synthase delta/epsilon subunit, C-terminal domain"/>
    <property type="match status" value="1"/>
</dbReference>
<keyword evidence="12" id="KW-1003">Cell membrane</keyword>
<evidence type="ECO:0000256" key="5">
    <source>
        <dbReference type="ARBA" id="ARBA00022448"/>
    </source>
</evidence>
<keyword evidence="8 12" id="KW-0139">CF(1)</keyword>
<keyword evidence="6 12" id="KW-0406">Ion transport</keyword>
<dbReference type="STRING" id="1123500.GCA_000420365_00800"/>
<name>A0A0R2FX98_9LACO</name>
<dbReference type="SUPFAM" id="SSF51344">
    <property type="entry name" value="Epsilon subunit of F1F0-ATP synthase N-terminal domain"/>
    <property type="match status" value="1"/>
</dbReference>
<comment type="caution">
    <text evidence="17">The sequence shown here is derived from an EMBL/GenBank/DDBJ whole genome shotgun (WGS) entry which is preliminary data.</text>
</comment>
<evidence type="ECO:0000256" key="6">
    <source>
        <dbReference type="ARBA" id="ARBA00023065"/>
    </source>
</evidence>
<dbReference type="AlphaFoldDB" id="A0A0R2FX98"/>
<dbReference type="InterPro" id="IPR036771">
    <property type="entry name" value="ATPsynth_dsu/esu_N"/>
</dbReference>
<dbReference type="eggNOG" id="COG0355">
    <property type="taxonomic scope" value="Bacteria"/>
</dbReference>
<dbReference type="InterPro" id="IPR020546">
    <property type="entry name" value="ATP_synth_F1_dsu/esu_N"/>
</dbReference>
<proteinExistence type="inferred from homology"/>
<feature type="domain" description="ATP synthase F1 complex delta/epsilon subunit N-terminal" evidence="16">
    <location>
        <begin position="7"/>
        <end position="88"/>
    </location>
</feature>
<keyword evidence="14" id="KW-0175">Coiled coil</keyword>
<sequence>MEDAHNFKVAVVTPAGKVFDYGKATLVVLHTVSGETGVMANHNPFVSALRISEVKVKNDDEDYQELLAVNGGFVEFTNNQLTIVADAAEKAADIDVNRAETARQRAERRLKEAHDKREQDRAQAALLRAVNRIHAATGR</sequence>
<dbReference type="InterPro" id="IPR036794">
    <property type="entry name" value="ATP_F1_dsu/esu_C_sf"/>
</dbReference>
<dbReference type="GO" id="GO:0046933">
    <property type="term" value="F:proton-transporting ATP synthase activity, rotational mechanism"/>
    <property type="evidence" value="ECO:0007669"/>
    <property type="project" value="UniProtKB-UniRule"/>
</dbReference>
<evidence type="ECO:0000256" key="2">
    <source>
        <dbReference type="ARBA" id="ARBA00004202"/>
    </source>
</evidence>
<dbReference type="Gene3D" id="2.60.15.10">
    <property type="entry name" value="F0F1 ATP synthase delta/epsilon subunit, N-terminal"/>
    <property type="match status" value="1"/>
</dbReference>
<dbReference type="EMBL" id="JQAX01000002">
    <property type="protein sequence ID" value="KRN32283.1"/>
    <property type="molecule type" value="Genomic_DNA"/>
</dbReference>
<evidence type="ECO:0000256" key="14">
    <source>
        <dbReference type="SAM" id="Coils"/>
    </source>
</evidence>
<keyword evidence="5 12" id="KW-0813">Transport</keyword>
<dbReference type="InParanoid" id="A0A0R2FX98"/>
<evidence type="ECO:0000256" key="9">
    <source>
        <dbReference type="ARBA" id="ARBA00023310"/>
    </source>
</evidence>
<dbReference type="InterPro" id="IPR001469">
    <property type="entry name" value="ATP_synth_F1_dsu/esu"/>
</dbReference>
<evidence type="ECO:0000313" key="18">
    <source>
        <dbReference type="Proteomes" id="UP000051296"/>
    </source>
</evidence>
<reference evidence="17 18" key="1">
    <citation type="journal article" date="2015" name="Genome Announc.">
        <title>Expanding the biotechnology potential of lactobacilli through comparative genomics of 213 strains and associated genera.</title>
        <authorList>
            <person name="Sun Z."/>
            <person name="Harris H.M."/>
            <person name="McCann A."/>
            <person name="Guo C."/>
            <person name="Argimon S."/>
            <person name="Zhang W."/>
            <person name="Yang X."/>
            <person name="Jeffery I.B."/>
            <person name="Cooney J.C."/>
            <person name="Kagawa T.F."/>
            <person name="Liu W."/>
            <person name="Song Y."/>
            <person name="Salvetti E."/>
            <person name="Wrobel A."/>
            <person name="Rasinkangas P."/>
            <person name="Parkhill J."/>
            <person name="Rea M.C."/>
            <person name="O'Sullivan O."/>
            <person name="Ritari J."/>
            <person name="Douillard F.P."/>
            <person name="Paul Ross R."/>
            <person name="Yang R."/>
            <person name="Briner A.E."/>
            <person name="Felis G.E."/>
            <person name="de Vos W.M."/>
            <person name="Barrangou R."/>
            <person name="Klaenhammer T.R."/>
            <person name="Caufield P.W."/>
            <person name="Cui Y."/>
            <person name="Zhang H."/>
            <person name="O'Toole P.W."/>
        </authorList>
    </citation>
    <scope>NUCLEOTIDE SEQUENCE [LARGE SCALE GENOMIC DNA]</scope>
    <source>
        <strain evidence="17 18">DSM 20190</strain>
    </source>
</reference>
<comment type="function">
    <text evidence="1 12">Produces ATP from ADP in the presence of a proton gradient across the membrane.</text>
</comment>
<dbReference type="Pfam" id="PF02823">
    <property type="entry name" value="ATP-synt_DE_N"/>
    <property type="match status" value="1"/>
</dbReference>
<dbReference type="PANTHER" id="PTHR13822:SF10">
    <property type="entry name" value="ATP SYNTHASE EPSILON CHAIN, CHLOROPLASTIC"/>
    <property type="match status" value="1"/>
</dbReference>
<feature type="domain" description="ATP synthase epsilon subunit C-terminal" evidence="15">
    <location>
        <begin position="93"/>
        <end position="136"/>
    </location>
</feature>
<evidence type="ECO:0000256" key="4">
    <source>
        <dbReference type="ARBA" id="ARBA00014480"/>
    </source>
</evidence>
<dbReference type="SUPFAM" id="SSF46604">
    <property type="entry name" value="Epsilon subunit of F1F0-ATP synthase C-terminal domain"/>
    <property type="match status" value="1"/>
</dbReference>
<dbReference type="CDD" id="cd12152">
    <property type="entry name" value="F1-ATPase_delta"/>
    <property type="match status" value="1"/>
</dbReference>
<dbReference type="FunCoup" id="A0A0R2FX98">
    <property type="interactions" value="303"/>
</dbReference>
<dbReference type="GO" id="GO:0005524">
    <property type="term" value="F:ATP binding"/>
    <property type="evidence" value="ECO:0007669"/>
    <property type="project" value="UniProtKB-UniRule"/>
</dbReference>
<comment type="subunit">
    <text evidence="12 13">F-type ATPases have 2 components, CF(1) - the catalytic core - and CF(0) - the membrane proton channel. CF(1) has five subunits: alpha(3), beta(3), gamma(1), delta(1), epsilon(1). CF(0) has three main subunits: a, b and c.</text>
</comment>
<organism evidence="17 18">
    <name type="scientific">Weissella halotolerans DSM 20190</name>
    <dbReference type="NCBI Taxonomy" id="1123500"/>
    <lineage>
        <taxon>Bacteria</taxon>
        <taxon>Bacillati</taxon>
        <taxon>Bacillota</taxon>
        <taxon>Bacilli</taxon>
        <taxon>Lactobacillales</taxon>
        <taxon>Lactobacillaceae</taxon>
        <taxon>Weissella</taxon>
    </lineage>
</organism>
<evidence type="ECO:0000256" key="12">
    <source>
        <dbReference type="HAMAP-Rule" id="MF_00530"/>
    </source>
</evidence>
<evidence type="ECO:0000313" key="17">
    <source>
        <dbReference type="EMBL" id="KRN32283.1"/>
    </source>
</evidence>
<dbReference type="GO" id="GO:0005886">
    <property type="term" value="C:plasma membrane"/>
    <property type="evidence" value="ECO:0007669"/>
    <property type="project" value="UniProtKB-SubCell"/>
</dbReference>
<keyword evidence="18" id="KW-1185">Reference proteome</keyword>
<evidence type="ECO:0000256" key="3">
    <source>
        <dbReference type="ARBA" id="ARBA00005712"/>
    </source>
</evidence>
<keyword evidence="12" id="KW-0375">Hydrogen ion transport</keyword>
<evidence type="ECO:0000256" key="10">
    <source>
        <dbReference type="ARBA" id="ARBA00030215"/>
    </source>
</evidence>
<evidence type="ECO:0000256" key="13">
    <source>
        <dbReference type="RuleBase" id="RU003656"/>
    </source>
</evidence>